<accession>A0A7R9CF95</accession>
<evidence type="ECO:0000256" key="6">
    <source>
        <dbReference type="ARBA" id="ARBA00023242"/>
    </source>
</evidence>
<dbReference type="GO" id="GO:0046983">
    <property type="term" value="F:protein dimerization activity"/>
    <property type="evidence" value="ECO:0007669"/>
    <property type="project" value="InterPro"/>
</dbReference>
<dbReference type="SUPFAM" id="SSF47459">
    <property type="entry name" value="HLH, helix-loop-helix DNA-binding domain"/>
    <property type="match status" value="1"/>
</dbReference>
<dbReference type="CDD" id="cd19701">
    <property type="entry name" value="bHLH_TS_HEN1"/>
    <property type="match status" value="1"/>
</dbReference>
<keyword evidence="1" id="KW-0217">Developmental protein</keyword>
<evidence type="ECO:0000256" key="2">
    <source>
        <dbReference type="ARBA" id="ARBA00022782"/>
    </source>
</evidence>
<keyword evidence="4" id="KW-0238">DNA-binding</keyword>
<dbReference type="Gene3D" id="4.10.280.10">
    <property type="entry name" value="Helix-loop-helix DNA-binding domain"/>
    <property type="match status" value="1"/>
</dbReference>
<dbReference type="PANTHER" id="PTHR13864:SF10">
    <property type="entry name" value="HELIX-LOOP-HELIX PROTEIN 2"/>
    <property type="match status" value="1"/>
</dbReference>
<reference evidence="9" key="1">
    <citation type="submission" date="2020-11" db="EMBL/GenBank/DDBJ databases">
        <authorList>
            <person name="Tran Van P."/>
        </authorList>
    </citation>
    <scope>NUCLEOTIDE SEQUENCE</scope>
</reference>
<dbReference type="AlphaFoldDB" id="A0A7R9CF95"/>
<dbReference type="GO" id="GO:0000981">
    <property type="term" value="F:DNA-binding transcription factor activity, RNA polymerase II-specific"/>
    <property type="evidence" value="ECO:0007669"/>
    <property type="project" value="InterPro"/>
</dbReference>
<dbReference type="PROSITE" id="PS50888">
    <property type="entry name" value="BHLH"/>
    <property type="match status" value="1"/>
</dbReference>
<proteinExistence type="predicted"/>
<feature type="region of interest" description="Disordered" evidence="7">
    <location>
        <begin position="140"/>
        <end position="172"/>
    </location>
</feature>
<name>A0A7R9CF95_TIMCR</name>
<protein>
    <recommendedName>
        <fullName evidence="8">BHLH domain-containing protein</fullName>
    </recommendedName>
</protein>
<keyword evidence="3" id="KW-0805">Transcription regulation</keyword>
<dbReference type="GO" id="GO:0045944">
    <property type="term" value="P:positive regulation of transcription by RNA polymerase II"/>
    <property type="evidence" value="ECO:0007669"/>
    <property type="project" value="UniProtKB-ARBA"/>
</dbReference>
<dbReference type="SMART" id="SM00353">
    <property type="entry name" value="HLH"/>
    <property type="match status" value="1"/>
</dbReference>
<dbReference type="PANTHER" id="PTHR13864">
    <property type="entry name" value="T-CELL ACUTE LYMPHOCYTIC LEUKEMIA/STEM CELL LEUKEMIA-RELATED"/>
    <property type="match status" value="1"/>
</dbReference>
<evidence type="ECO:0000256" key="3">
    <source>
        <dbReference type="ARBA" id="ARBA00023015"/>
    </source>
</evidence>
<gene>
    <name evidence="9" type="ORF">TCEB3V08_LOCUS1935</name>
</gene>
<dbReference type="FunFam" id="4.10.280.10:FF:000027">
    <property type="entry name" value="Nescient helix-loop-helix 1"/>
    <property type="match status" value="1"/>
</dbReference>
<dbReference type="InterPro" id="IPR011598">
    <property type="entry name" value="bHLH_dom"/>
</dbReference>
<dbReference type="GO" id="GO:0030154">
    <property type="term" value="P:cell differentiation"/>
    <property type="evidence" value="ECO:0007669"/>
    <property type="project" value="UniProtKB-KW"/>
</dbReference>
<dbReference type="GO" id="GO:0000978">
    <property type="term" value="F:RNA polymerase II cis-regulatory region sequence-specific DNA binding"/>
    <property type="evidence" value="ECO:0007669"/>
    <property type="project" value="TreeGrafter"/>
</dbReference>
<evidence type="ECO:0000256" key="1">
    <source>
        <dbReference type="ARBA" id="ARBA00022473"/>
    </source>
</evidence>
<dbReference type="InterPro" id="IPR036638">
    <property type="entry name" value="HLH_DNA-bd_sf"/>
</dbReference>
<evidence type="ECO:0000256" key="7">
    <source>
        <dbReference type="SAM" id="MobiDB-lite"/>
    </source>
</evidence>
<dbReference type="InterPro" id="IPR040238">
    <property type="entry name" value="TAL-like"/>
</dbReference>
<sequence length="226" mass="25391">MDRTRREGRGPLNGSRGTLWIQLHHYTRITCLALYVALVAQWLEGTSRQEFTGSSVAREYQSSGVHCGSRVQVVSSSLVAQWLEGTSRQKFTGSSAARGYHNGVVVSSSLTGVHEGMNSASERLTTSSYTNLGRNLVGIHRKRDRSSSGEMGSLSREERRRRRRATQKYRTAHATRERIRVEAFNVAFSDLRKLLPTLPPDKKLSKIEILKLAICYIAYLNHVLDV</sequence>
<feature type="compositionally biased region" description="Basic residues" evidence="7">
    <location>
        <begin position="159"/>
        <end position="172"/>
    </location>
</feature>
<keyword evidence="2" id="KW-0221">Differentiation</keyword>
<evidence type="ECO:0000256" key="5">
    <source>
        <dbReference type="ARBA" id="ARBA00023163"/>
    </source>
</evidence>
<feature type="domain" description="BHLH" evidence="8">
    <location>
        <begin position="168"/>
        <end position="220"/>
    </location>
</feature>
<dbReference type="GO" id="GO:0007399">
    <property type="term" value="P:nervous system development"/>
    <property type="evidence" value="ECO:0007669"/>
    <property type="project" value="UniProtKB-ARBA"/>
</dbReference>
<evidence type="ECO:0000259" key="8">
    <source>
        <dbReference type="PROSITE" id="PS50888"/>
    </source>
</evidence>
<keyword evidence="5" id="KW-0804">Transcription</keyword>
<evidence type="ECO:0000256" key="4">
    <source>
        <dbReference type="ARBA" id="ARBA00023125"/>
    </source>
</evidence>
<organism evidence="9">
    <name type="scientific">Timema cristinae</name>
    <name type="common">Walking stick</name>
    <dbReference type="NCBI Taxonomy" id="61476"/>
    <lineage>
        <taxon>Eukaryota</taxon>
        <taxon>Metazoa</taxon>
        <taxon>Ecdysozoa</taxon>
        <taxon>Arthropoda</taxon>
        <taxon>Hexapoda</taxon>
        <taxon>Insecta</taxon>
        <taxon>Pterygota</taxon>
        <taxon>Neoptera</taxon>
        <taxon>Polyneoptera</taxon>
        <taxon>Phasmatodea</taxon>
        <taxon>Timematodea</taxon>
        <taxon>Timematoidea</taxon>
        <taxon>Timematidae</taxon>
        <taxon>Timema</taxon>
    </lineage>
</organism>
<evidence type="ECO:0000313" key="9">
    <source>
        <dbReference type="EMBL" id="CAD7393984.1"/>
    </source>
</evidence>
<keyword evidence="6" id="KW-0539">Nucleus</keyword>
<dbReference type="Pfam" id="PF00010">
    <property type="entry name" value="HLH"/>
    <property type="match status" value="1"/>
</dbReference>
<dbReference type="EMBL" id="OC316849">
    <property type="protein sequence ID" value="CAD7393984.1"/>
    <property type="molecule type" value="Genomic_DNA"/>
</dbReference>